<keyword evidence="4" id="KW-0284">Flavonoid biosynthesis</keyword>
<evidence type="ECO:0000256" key="2">
    <source>
        <dbReference type="ARBA" id="ARBA00022676"/>
    </source>
</evidence>
<evidence type="ECO:0000256" key="6">
    <source>
        <dbReference type="RuleBase" id="RU362057"/>
    </source>
</evidence>
<organism evidence="8 9">
    <name type="scientific">Camellia sinensis var. sinensis</name>
    <name type="common">China tea</name>
    <dbReference type="NCBI Taxonomy" id="542762"/>
    <lineage>
        <taxon>Eukaryota</taxon>
        <taxon>Viridiplantae</taxon>
        <taxon>Streptophyta</taxon>
        <taxon>Embryophyta</taxon>
        <taxon>Tracheophyta</taxon>
        <taxon>Spermatophyta</taxon>
        <taxon>Magnoliopsida</taxon>
        <taxon>eudicotyledons</taxon>
        <taxon>Gunneridae</taxon>
        <taxon>Pentapetalae</taxon>
        <taxon>asterids</taxon>
        <taxon>Ericales</taxon>
        <taxon>Theaceae</taxon>
        <taxon>Camellia</taxon>
    </lineage>
</organism>
<dbReference type="EC" id="2.4.1.-" evidence="6"/>
<dbReference type="GO" id="GO:0008194">
    <property type="term" value="F:UDP-glycosyltransferase activity"/>
    <property type="evidence" value="ECO:0007669"/>
    <property type="project" value="InterPro"/>
</dbReference>
<dbReference type="PANTHER" id="PTHR48046">
    <property type="entry name" value="UDP-GLYCOSYLTRANSFERASE 72E1"/>
    <property type="match status" value="1"/>
</dbReference>
<evidence type="ECO:0000313" key="8">
    <source>
        <dbReference type="EMBL" id="THG09832.1"/>
    </source>
</evidence>
<dbReference type="InterPro" id="IPR002213">
    <property type="entry name" value="UDP_glucos_trans"/>
</dbReference>
<evidence type="ECO:0000256" key="5">
    <source>
        <dbReference type="RuleBase" id="RU003718"/>
    </source>
</evidence>
<dbReference type="EMBL" id="SDRB02008199">
    <property type="protein sequence ID" value="THG09832.1"/>
    <property type="molecule type" value="Genomic_DNA"/>
</dbReference>
<evidence type="ECO:0000256" key="1">
    <source>
        <dbReference type="ARBA" id="ARBA00009995"/>
    </source>
</evidence>
<feature type="compositionally biased region" description="Basic and acidic residues" evidence="7">
    <location>
        <begin position="529"/>
        <end position="539"/>
    </location>
</feature>
<evidence type="ECO:0000256" key="4">
    <source>
        <dbReference type="ARBA" id="ARBA00023241"/>
    </source>
</evidence>
<dbReference type="SUPFAM" id="SSF53756">
    <property type="entry name" value="UDP-Glycosyltransferase/glycogen phosphorylase"/>
    <property type="match status" value="3"/>
</dbReference>
<dbReference type="InterPro" id="IPR035595">
    <property type="entry name" value="UDP_glycos_trans_CS"/>
</dbReference>
<dbReference type="Proteomes" id="UP000306102">
    <property type="component" value="Unassembled WGS sequence"/>
</dbReference>
<dbReference type="STRING" id="542762.A0A4S4E1X1"/>
<dbReference type="CDD" id="cd03784">
    <property type="entry name" value="GT1_Gtf-like"/>
    <property type="match status" value="1"/>
</dbReference>
<evidence type="ECO:0000256" key="7">
    <source>
        <dbReference type="SAM" id="MobiDB-lite"/>
    </source>
</evidence>
<keyword evidence="9" id="KW-1185">Reference proteome</keyword>
<protein>
    <recommendedName>
        <fullName evidence="6">Glycosyltransferase</fullName>
        <ecNumber evidence="6">2.4.1.-</ecNumber>
    </recommendedName>
</protein>
<sequence length="577" mass="63514">MESTKLHAAILSSPGMGHLVPVLELGKRLATHHGLEVTILVVTTHSSPAESQLLDPSTAPKHLRILQLPPVDISSLVNPDTKIVTLLAIIMRQARPSLRSALCAMEHRPAMFIVDLFGSEAFEIANEFNMSKYVFVTSTAWFTALTIYCHVLDKEVEGEYVDQNEPLSLPGCKPVRPEDVVDPMLDRTNQDYYEYMRIGVEYSLSDGILMNTWEDLEGTSLKALRDHKIMRSIVKVPVYPIGPLTKPVEPAGPNSELLEWLDKQPSESVIYVSFGSGGTLSAEQTIELAWGLELSQQRFVWVLRPPIEGHGGSSFFTSGSGPDGTPDCLPDGFLIYVSFGSGGTLSAEQTIELVWGLELSQQRFVWVLRPPIEGHGGSSFFTSGSGPDGTPDCLPDGFLTRTHNVGVVVPLWAPQTPDCLPDGFLTRTHNVGVVVPLWAPQVKILSHPSVGGFLSHCGWNSTLESVSNGVPMIAWPLYAEQRMNATMLEEELGVAVKPKVLPTKKVVRREEIEEMVTIVMESNKHGRKEMKERAKELKNSGKNALSKGGSSYKSMCEVINKDCQLRLESHKLQALQQ</sequence>
<dbReference type="FunFam" id="3.40.50.2000:FF:000054">
    <property type="entry name" value="Glycosyltransferase"/>
    <property type="match status" value="1"/>
</dbReference>
<feature type="region of interest" description="Disordered" evidence="7">
    <location>
        <begin position="524"/>
        <end position="550"/>
    </location>
</feature>
<reference evidence="8 9" key="1">
    <citation type="journal article" date="2018" name="Proc. Natl. Acad. Sci. U.S.A.">
        <title>Draft genome sequence of Camellia sinensis var. sinensis provides insights into the evolution of the tea genome and tea quality.</title>
        <authorList>
            <person name="Wei C."/>
            <person name="Yang H."/>
            <person name="Wang S."/>
            <person name="Zhao J."/>
            <person name="Liu C."/>
            <person name="Gao L."/>
            <person name="Xia E."/>
            <person name="Lu Y."/>
            <person name="Tai Y."/>
            <person name="She G."/>
            <person name="Sun J."/>
            <person name="Cao H."/>
            <person name="Tong W."/>
            <person name="Gao Q."/>
            <person name="Li Y."/>
            <person name="Deng W."/>
            <person name="Jiang X."/>
            <person name="Wang W."/>
            <person name="Chen Q."/>
            <person name="Zhang S."/>
            <person name="Li H."/>
            <person name="Wu J."/>
            <person name="Wang P."/>
            <person name="Li P."/>
            <person name="Shi C."/>
            <person name="Zheng F."/>
            <person name="Jian J."/>
            <person name="Huang B."/>
            <person name="Shan D."/>
            <person name="Shi M."/>
            <person name="Fang C."/>
            <person name="Yue Y."/>
            <person name="Li F."/>
            <person name="Li D."/>
            <person name="Wei S."/>
            <person name="Han B."/>
            <person name="Jiang C."/>
            <person name="Yin Y."/>
            <person name="Xia T."/>
            <person name="Zhang Z."/>
            <person name="Bennetzen J.L."/>
            <person name="Zhao S."/>
            <person name="Wan X."/>
        </authorList>
    </citation>
    <scope>NUCLEOTIDE SEQUENCE [LARGE SCALE GENOMIC DNA]</scope>
    <source>
        <strain evidence="9">cv. Shuchazao</strain>
        <tissue evidence="8">Leaf</tissue>
    </source>
</reference>
<dbReference type="PROSITE" id="PS00375">
    <property type="entry name" value="UDPGT"/>
    <property type="match status" value="1"/>
</dbReference>
<proteinExistence type="inferred from homology"/>
<dbReference type="GO" id="GO:0009813">
    <property type="term" value="P:flavonoid biosynthetic process"/>
    <property type="evidence" value="ECO:0007669"/>
    <property type="project" value="UniProtKB-KW"/>
</dbReference>
<gene>
    <name evidence="8" type="ORF">TEA_005459</name>
</gene>
<comment type="caution">
    <text evidence="8">The sequence shown here is derived from an EMBL/GenBank/DDBJ whole genome shotgun (WGS) entry which is preliminary data.</text>
</comment>
<dbReference type="FunFam" id="3.40.50.2000:FF:000056">
    <property type="entry name" value="Glycosyltransferase"/>
    <property type="match status" value="1"/>
</dbReference>
<dbReference type="Pfam" id="PF00201">
    <property type="entry name" value="UDPGT"/>
    <property type="match status" value="1"/>
</dbReference>
<dbReference type="Gene3D" id="3.40.50.2000">
    <property type="entry name" value="Glycogen Phosphorylase B"/>
    <property type="match status" value="4"/>
</dbReference>
<feature type="compositionally biased region" description="Polar residues" evidence="7">
    <location>
        <begin position="540"/>
        <end position="550"/>
    </location>
</feature>
<evidence type="ECO:0000256" key="3">
    <source>
        <dbReference type="ARBA" id="ARBA00022679"/>
    </source>
</evidence>
<name>A0A4S4E1X1_CAMSN</name>
<evidence type="ECO:0000313" key="9">
    <source>
        <dbReference type="Proteomes" id="UP000306102"/>
    </source>
</evidence>
<dbReference type="PANTHER" id="PTHR48046:SF1">
    <property type="entry name" value="GLYCOSYLTRANSFERASE-RELATED"/>
    <property type="match status" value="1"/>
</dbReference>
<keyword evidence="2 5" id="KW-0328">Glycosyltransferase</keyword>
<comment type="similarity">
    <text evidence="1 5">Belongs to the UDP-glycosyltransferase family.</text>
</comment>
<keyword evidence="3 5" id="KW-0808">Transferase</keyword>
<dbReference type="AlphaFoldDB" id="A0A4S4E1X1"/>
<accession>A0A4S4E1X1</accession>